<dbReference type="GO" id="GO:0044718">
    <property type="term" value="P:siderophore transmembrane transport"/>
    <property type="evidence" value="ECO:0007669"/>
    <property type="project" value="TreeGrafter"/>
</dbReference>
<dbReference type="Gene3D" id="2.170.130.10">
    <property type="entry name" value="TonB-dependent receptor, plug domain"/>
    <property type="match status" value="1"/>
</dbReference>
<keyword evidence="8 13" id="KW-0675">Receptor</keyword>
<keyword evidence="4" id="KW-0812">Transmembrane</keyword>
<feature type="domain" description="TonB-dependent receptor-like beta-barrel" evidence="11">
    <location>
        <begin position="290"/>
        <end position="784"/>
    </location>
</feature>
<proteinExistence type="inferred from homology"/>
<dbReference type="InterPro" id="IPR037066">
    <property type="entry name" value="Plug_dom_sf"/>
</dbReference>
<evidence type="ECO:0000256" key="9">
    <source>
        <dbReference type="ARBA" id="ARBA00023237"/>
    </source>
</evidence>
<evidence type="ECO:0000256" key="5">
    <source>
        <dbReference type="ARBA" id="ARBA00022729"/>
    </source>
</evidence>
<dbReference type="SUPFAM" id="SSF49464">
    <property type="entry name" value="Carboxypeptidase regulatory domain-like"/>
    <property type="match status" value="1"/>
</dbReference>
<dbReference type="Gene3D" id="2.40.170.20">
    <property type="entry name" value="TonB-dependent receptor, beta-barrel domain"/>
    <property type="match status" value="1"/>
</dbReference>
<feature type="domain" description="TonB-dependent receptor plug" evidence="12">
    <location>
        <begin position="118"/>
        <end position="227"/>
    </location>
</feature>
<dbReference type="Pfam" id="PF13715">
    <property type="entry name" value="CarbopepD_reg_2"/>
    <property type="match status" value="1"/>
</dbReference>
<keyword evidence="9" id="KW-0998">Cell outer membrane</keyword>
<dbReference type="Pfam" id="PF07715">
    <property type="entry name" value="Plug"/>
    <property type="match status" value="1"/>
</dbReference>
<dbReference type="InterPro" id="IPR036942">
    <property type="entry name" value="Beta-barrel_TonB_sf"/>
</dbReference>
<dbReference type="SUPFAM" id="SSF56935">
    <property type="entry name" value="Porins"/>
    <property type="match status" value="1"/>
</dbReference>
<dbReference type="Pfam" id="PF00593">
    <property type="entry name" value="TonB_dep_Rec_b-barrel"/>
    <property type="match status" value="1"/>
</dbReference>
<dbReference type="EMBL" id="JRNQ01000049">
    <property type="protein sequence ID" value="KGF44143.1"/>
    <property type="molecule type" value="Genomic_DNA"/>
</dbReference>
<evidence type="ECO:0000313" key="14">
    <source>
        <dbReference type="Proteomes" id="UP000029525"/>
    </source>
</evidence>
<dbReference type="PANTHER" id="PTHR30069:SF29">
    <property type="entry name" value="HEMOGLOBIN AND HEMOGLOBIN-HAPTOGLOBIN-BINDING PROTEIN 1-RELATED"/>
    <property type="match status" value="1"/>
</dbReference>
<keyword evidence="2" id="KW-0813">Transport</keyword>
<evidence type="ECO:0000256" key="4">
    <source>
        <dbReference type="ARBA" id="ARBA00022692"/>
    </source>
</evidence>
<keyword evidence="5" id="KW-0732">Signal</keyword>
<comment type="caution">
    <text evidence="13">The sequence shown here is derived from an EMBL/GenBank/DDBJ whole genome shotgun (WGS) entry which is preliminary data.</text>
</comment>
<evidence type="ECO:0000256" key="3">
    <source>
        <dbReference type="ARBA" id="ARBA00022452"/>
    </source>
</evidence>
<gene>
    <name evidence="13" type="ORF">HMPREF0647_07845</name>
</gene>
<dbReference type="InterPro" id="IPR039426">
    <property type="entry name" value="TonB-dep_rcpt-like"/>
</dbReference>
<dbReference type="Proteomes" id="UP000029525">
    <property type="component" value="Unassembled WGS sequence"/>
</dbReference>
<dbReference type="Gene3D" id="2.60.40.1120">
    <property type="entry name" value="Carboxypeptidase-like, regulatory domain"/>
    <property type="match status" value="1"/>
</dbReference>
<dbReference type="AlphaFoldDB" id="A0A096AAK3"/>
<evidence type="ECO:0000256" key="2">
    <source>
        <dbReference type="ARBA" id="ARBA00022448"/>
    </source>
</evidence>
<dbReference type="InterPro" id="IPR008969">
    <property type="entry name" value="CarboxyPept-like_regulatory"/>
</dbReference>
<keyword evidence="3" id="KW-1134">Transmembrane beta strand</keyword>
<dbReference type="OrthoDB" id="1151166at2"/>
<dbReference type="GO" id="GO:0009279">
    <property type="term" value="C:cell outer membrane"/>
    <property type="evidence" value="ECO:0007669"/>
    <property type="project" value="UniProtKB-SubCell"/>
</dbReference>
<evidence type="ECO:0000259" key="11">
    <source>
        <dbReference type="Pfam" id="PF00593"/>
    </source>
</evidence>
<comment type="subcellular location">
    <subcellularLocation>
        <location evidence="1">Cell outer membrane</location>
        <topology evidence="1">Multi-pass membrane protein</topology>
    </subcellularLocation>
</comment>
<dbReference type="RefSeq" id="WP_036867566.1">
    <property type="nucleotide sequence ID" value="NZ_JRNQ01000049.1"/>
</dbReference>
<accession>A0A096AAK3</accession>
<evidence type="ECO:0000256" key="10">
    <source>
        <dbReference type="RuleBase" id="RU003357"/>
    </source>
</evidence>
<name>A0A096AAK3_9BACT</name>
<sequence>MTRKYIFLLILLFCIGCNSFAQKIEISGNIIDKSTSHPIEYASILLKESQLWAISNEKGYFSIKDIPAGQYTLIVRCLGYVTVTQPLLIDKQVKNIELKMVQDNLKLKNVEIVAKQKHDASTTTYTIDRNALNNQQIINISDLSTLLPGGKTINSTLMSNNRLALRSYNNERGNTSFGTAVEVDGVRIDNNNAVTETLGASIRNIGTTNIERVEIVSGIPSVEYGDLSNGIVKVHTQKGKTPFIVEGRINQHTQLFAANKGFTFNKNGGLLNLSFEHARSFTDAASPNTAYQRNAFTTNYMKIFMPSTLPLTLNVGLSGNIGGYHSKADPDNELNSYSTVRDYQLRGSLSLHWLLNKKYITNITIKGYFTYGDKLLESYTNTHSASAQAYIHTTQEGYFVAHDYATNPTANIILSPTGYWYVRSYNDAKPLTWNLTAKANYNKTIGRVRSNLMLGIDYTGSRNNGRGIYYERPELTPTFRHYAYKDLPTLNNLAFYIEERVHIPLSKLTSLDLTAGLRNDNTFLRDTTYPHTAAFSPRFKAKLNVWRHRTTWVSDLSLHAGWGKSVKLPSFQVLYPRPSYSDKLVFTPANTADNKSYQAFYTYPYQSAYNPMLKWQHSLQTDFGIEFTLLKTHISLSAFYNKTVNPYIQTTSYTPFAYKYTSQTALESIHIPSANRIYTIDQQTGIVTVIDKNNPNNTQQLSYEEKKTFLYNTTYTNASPIQRYGLEWLVDFAPITAIHTTLRLDGNYYVYKAVDQTLFTDIPTGLTTQMSNGEPYRYIGYYRGANTTSTSYSANAAVSNGTHTKQLNLNATVTTRFPKIRMIIALRIESSLYRYSRALSEGADGSPRGIATITNSLTEGEPYHSSMRNRRVSVFPEYFSDWANPNTPIPFTEKLAWAKKNDSALYNDLQKLIVSTNYPYTLNPNSLTSYFSANISITKEIGNHIQISFYANNFFNNMAKVHSSQTNLSTSLFGSGYIPSFYYGLALRLRI</sequence>
<comment type="similarity">
    <text evidence="10">Belongs to the TonB-dependent receptor family.</text>
</comment>
<keyword evidence="6 10" id="KW-0798">TonB box</keyword>
<dbReference type="GO" id="GO:0015344">
    <property type="term" value="F:siderophore uptake transmembrane transporter activity"/>
    <property type="evidence" value="ECO:0007669"/>
    <property type="project" value="TreeGrafter"/>
</dbReference>
<evidence type="ECO:0000256" key="1">
    <source>
        <dbReference type="ARBA" id="ARBA00004571"/>
    </source>
</evidence>
<protein>
    <submittedName>
        <fullName evidence="13">TonB-dependent receptor</fullName>
    </submittedName>
</protein>
<keyword evidence="7 10" id="KW-0472">Membrane</keyword>
<evidence type="ECO:0000256" key="6">
    <source>
        <dbReference type="ARBA" id="ARBA00023077"/>
    </source>
</evidence>
<dbReference type="InterPro" id="IPR000531">
    <property type="entry name" value="Beta-barrel_TonB"/>
</dbReference>
<evidence type="ECO:0000259" key="12">
    <source>
        <dbReference type="Pfam" id="PF07715"/>
    </source>
</evidence>
<organism evidence="13 14">
    <name type="scientific">Prevotella bivia DNF00320</name>
    <dbReference type="NCBI Taxonomy" id="1401068"/>
    <lineage>
        <taxon>Bacteria</taxon>
        <taxon>Pseudomonadati</taxon>
        <taxon>Bacteroidota</taxon>
        <taxon>Bacteroidia</taxon>
        <taxon>Bacteroidales</taxon>
        <taxon>Prevotellaceae</taxon>
        <taxon>Prevotella</taxon>
    </lineage>
</organism>
<evidence type="ECO:0000256" key="7">
    <source>
        <dbReference type="ARBA" id="ARBA00023136"/>
    </source>
</evidence>
<evidence type="ECO:0000313" key="13">
    <source>
        <dbReference type="EMBL" id="KGF44143.1"/>
    </source>
</evidence>
<evidence type="ECO:0000256" key="8">
    <source>
        <dbReference type="ARBA" id="ARBA00023170"/>
    </source>
</evidence>
<dbReference type="PANTHER" id="PTHR30069">
    <property type="entry name" value="TONB-DEPENDENT OUTER MEMBRANE RECEPTOR"/>
    <property type="match status" value="1"/>
</dbReference>
<reference evidence="13 14" key="1">
    <citation type="submission" date="2014-07" db="EMBL/GenBank/DDBJ databases">
        <authorList>
            <person name="McCorrison J."/>
            <person name="Sanka R."/>
            <person name="Torralba M."/>
            <person name="Gillis M."/>
            <person name="Haft D.H."/>
            <person name="Methe B."/>
            <person name="Sutton G."/>
            <person name="Nelson K.E."/>
        </authorList>
    </citation>
    <scope>NUCLEOTIDE SEQUENCE [LARGE SCALE GENOMIC DNA]</scope>
    <source>
        <strain evidence="13 14">DNF00320</strain>
    </source>
</reference>
<dbReference type="InterPro" id="IPR012910">
    <property type="entry name" value="Plug_dom"/>
</dbReference>